<feature type="transmembrane region" description="Helical" evidence="1">
    <location>
        <begin position="30"/>
        <end position="53"/>
    </location>
</feature>
<name>A0A7S9QCD7_9RHOB</name>
<dbReference type="EMBL" id="CP064942">
    <property type="protein sequence ID" value="QPH53720.1"/>
    <property type="molecule type" value="Genomic_DNA"/>
</dbReference>
<sequence>MEWETYTGGSTSDATNRRYALNRFTLIGEWVRFVAVSAFMMTAFLAGMGVTIALGSTDLLVGGITGSAIAMVVYMLLLRRSVRRQIAQQTEARAEWHRDRERDVQARIAEAKATGAFDRFGPNGGR</sequence>
<evidence type="ECO:0000313" key="2">
    <source>
        <dbReference type="EMBL" id="QPH53720.1"/>
    </source>
</evidence>
<feature type="transmembrane region" description="Helical" evidence="1">
    <location>
        <begin position="59"/>
        <end position="78"/>
    </location>
</feature>
<evidence type="ECO:0000313" key="3">
    <source>
        <dbReference type="Proteomes" id="UP000594800"/>
    </source>
</evidence>
<dbReference type="KEGG" id="poz:I0K15_18375"/>
<gene>
    <name evidence="2" type="ORF">I0K15_18375</name>
</gene>
<evidence type="ECO:0000256" key="1">
    <source>
        <dbReference type="SAM" id="Phobius"/>
    </source>
</evidence>
<protein>
    <submittedName>
        <fullName evidence="2">Uncharacterized protein</fullName>
    </submittedName>
</protein>
<dbReference type="AlphaFoldDB" id="A0A7S9QCD7"/>
<keyword evidence="3" id="KW-1185">Reference proteome</keyword>
<organism evidence="2 3">
    <name type="scientific">Pontivivens ytuae</name>
    <dbReference type="NCBI Taxonomy" id="2789856"/>
    <lineage>
        <taxon>Bacteria</taxon>
        <taxon>Pseudomonadati</taxon>
        <taxon>Pseudomonadota</taxon>
        <taxon>Alphaproteobacteria</taxon>
        <taxon>Rhodobacterales</taxon>
        <taxon>Paracoccaceae</taxon>
        <taxon>Pontivivens</taxon>
    </lineage>
</organism>
<dbReference type="RefSeq" id="WP_196102929.1">
    <property type="nucleotide sequence ID" value="NZ_CP064942.1"/>
</dbReference>
<keyword evidence="1" id="KW-0472">Membrane</keyword>
<reference evidence="2 3" key="1">
    <citation type="submission" date="2020-11" db="EMBL/GenBank/DDBJ databases">
        <title>Description of Pontivivens ytuae sp. nov. isolated from deep sea sediment of Mariana Trench.</title>
        <authorList>
            <person name="Wang Z."/>
            <person name="Sun Q.-L."/>
            <person name="Xu X.-D."/>
            <person name="Tang Y.-Z."/>
            <person name="Zhang J."/>
        </authorList>
    </citation>
    <scope>NUCLEOTIDE SEQUENCE [LARGE SCALE GENOMIC DNA]</scope>
    <source>
        <strain evidence="2 3">MT2928</strain>
    </source>
</reference>
<proteinExistence type="predicted"/>
<keyword evidence="1" id="KW-0812">Transmembrane</keyword>
<keyword evidence="1" id="KW-1133">Transmembrane helix</keyword>
<dbReference type="Proteomes" id="UP000594800">
    <property type="component" value="Chromosome"/>
</dbReference>
<accession>A0A7S9QCD7</accession>